<dbReference type="RefSeq" id="WP_164694335.1">
    <property type="nucleotide sequence ID" value="NZ_JAAIKB010000003.1"/>
</dbReference>
<evidence type="ECO:0000313" key="1">
    <source>
        <dbReference type="EMBL" id="NGM20442.1"/>
    </source>
</evidence>
<proteinExistence type="predicted"/>
<dbReference type="Proteomes" id="UP000475385">
    <property type="component" value="Unassembled WGS sequence"/>
</dbReference>
<dbReference type="Gene3D" id="2.60.120.620">
    <property type="entry name" value="q2cbj1_9rhob like domain"/>
    <property type="match status" value="1"/>
</dbReference>
<comment type="caution">
    <text evidence="1">The sequence shown here is derived from an EMBL/GenBank/DDBJ whole genome shotgun (WGS) entry which is preliminary data.</text>
</comment>
<protein>
    <recommendedName>
        <fullName evidence="3">Phytanoyl-CoA dioxygenase</fullName>
    </recommendedName>
</protein>
<reference evidence="1 2" key="1">
    <citation type="submission" date="2020-02" db="EMBL/GenBank/DDBJ databases">
        <authorList>
            <person name="Kim H.M."/>
            <person name="Jeon C.O."/>
        </authorList>
    </citation>
    <scope>NUCLEOTIDE SEQUENCE [LARGE SCALE GENOMIC DNA]</scope>
    <source>
        <strain evidence="1 2">PeD5</strain>
    </source>
</reference>
<keyword evidence="2" id="KW-1185">Reference proteome</keyword>
<dbReference type="SUPFAM" id="SSF51197">
    <property type="entry name" value="Clavaminate synthase-like"/>
    <property type="match status" value="1"/>
</dbReference>
<gene>
    <name evidence="1" type="ORF">G3576_10490</name>
</gene>
<evidence type="ECO:0000313" key="2">
    <source>
        <dbReference type="Proteomes" id="UP000475385"/>
    </source>
</evidence>
<evidence type="ECO:0008006" key="3">
    <source>
        <dbReference type="Google" id="ProtNLM"/>
    </source>
</evidence>
<dbReference type="AlphaFoldDB" id="A0A6M1LJW9"/>
<reference evidence="1 2" key="2">
    <citation type="submission" date="2020-03" db="EMBL/GenBank/DDBJ databases">
        <title>Roseomonas stagni sp. nov., isolated from pond water in Japan.</title>
        <authorList>
            <person name="Furuhata K."/>
            <person name="Miyamoto H."/>
            <person name="Goto K."/>
        </authorList>
    </citation>
    <scope>NUCLEOTIDE SEQUENCE [LARGE SCALE GENOMIC DNA]</scope>
    <source>
        <strain evidence="1 2">PeD5</strain>
    </source>
</reference>
<accession>A0A6M1LJW9</accession>
<sequence>MPELIDEQLRRPASAMLFIFGRFSAIRGLARYAAGRARPTLVPPTSEAGGGLSSLEVAEVVARLRQDGLCTGLKLPEETVARIRDYAETHLCYGGPRWNTPVEPWDHAGSEARHGEKLLVANFPDCDRDCTAVAELIRNPWLHRIAAGYLGARPELIDVRLWWTFPATGASHSQLSRVALDTFHFDLADWQQLKFFFYITDVDMESGPHVYARRSHARRPLADQLKPFYSRSRTAVAALHGAAAIEAITGSAGTGFVEDPFGYHTGTTVQRGRRLILELSFGISRTARRRDYLSVS</sequence>
<name>A0A6M1LJW9_9PROT</name>
<organism evidence="1 2">
    <name type="scientific">Falsiroseomonas algicola</name>
    <dbReference type="NCBI Taxonomy" id="2716930"/>
    <lineage>
        <taxon>Bacteria</taxon>
        <taxon>Pseudomonadati</taxon>
        <taxon>Pseudomonadota</taxon>
        <taxon>Alphaproteobacteria</taxon>
        <taxon>Acetobacterales</taxon>
        <taxon>Roseomonadaceae</taxon>
        <taxon>Falsiroseomonas</taxon>
    </lineage>
</organism>
<dbReference type="EMBL" id="JAAIKB010000003">
    <property type="protein sequence ID" value="NGM20442.1"/>
    <property type="molecule type" value="Genomic_DNA"/>
</dbReference>